<feature type="region of interest" description="Disordered" evidence="4">
    <location>
        <begin position="246"/>
        <end position="268"/>
    </location>
</feature>
<dbReference type="InterPro" id="IPR001680">
    <property type="entry name" value="WD40_rpt"/>
</dbReference>
<evidence type="ECO:0000256" key="1">
    <source>
        <dbReference type="ARBA" id="ARBA00022574"/>
    </source>
</evidence>
<dbReference type="RefSeq" id="WP_143172636.1">
    <property type="nucleotide sequence ID" value="NZ_FRBI01000035.1"/>
</dbReference>
<dbReference type="PROSITE" id="PS00678">
    <property type="entry name" value="WD_REPEATS_1"/>
    <property type="match status" value="2"/>
</dbReference>
<dbReference type="InterPro" id="IPR036322">
    <property type="entry name" value="WD40_repeat_dom_sf"/>
</dbReference>
<sequence length="601" mass="64397">MVGDDRLGVVLVHGFNSGPQTWGLLREQIEQDRTLGFARVLPFAFATGAARWNPLRPLQVLPEISTVADSLKEYLQTEGGQFTDLVVITHSRGRLVVQRYLARMLTDGHGRELARIRRVVMLACPNDGSQLLLSLRRVVFGRSGRHPQERDLRPLSDQVIDTRRIIVNSVLHAADVTDRTCPIPFYVYAGESDRVVPVASARSVFPDAAVLPGDHFSILATSTTEHRTFTTVRRHLHETAVLTGKPIGAAAPPAPPSAADRGTRPGPLVPAPEPAVPSVLKAVQRLLRPPAAPISASSSAPAHQHHRPYTLLAELTGHTHAVSGLAFSPDGSVLASAGYDARVRLWNLVTLRPVDPLLDHSGLVGAVAISPDGRLLATRCGGTVQLWDPSTHQRLGNPLRGRIAWHVTALAFSPEGGLAIASSKKVRLWDTAARKPVTEPLAGHTGSISSLAFSPDGRLLATASRDRTVRLWDTATGQPAGDPLTGHTRAVNAVAFSPDDSLLATASDDEKVRLWDPVTRQPVAAPLAHTRSVNAVAFSPDGSLLATASNDSTVRLWDPGTCQPAGEPLTHTDWVKAVAFSPDGSLLATACDDSTVRLWQT</sequence>
<name>A0A1M7QIG7_9ACTN</name>
<dbReference type="SUPFAM" id="SSF53474">
    <property type="entry name" value="alpha/beta-Hydrolases"/>
    <property type="match status" value="1"/>
</dbReference>
<dbReference type="Gene3D" id="3.40.50.1820">
    <property type="entry name" value="alpha/beta hydrolase"/>
    <property type="match status" value="1"/>
</dbReference>
<dbReference type="InterPro" id="IPR015943">
    <property type="entry name" value="WD40/YVTN_repeat-like_dom_sf"/>
</dbReference>
<evidence type="ECO:0000256" key="3">
    <source>
        <dbReference type="PROSITE-ProRule" id="PRU00221"/>
    </source>
</evidence>
<dbReference type="InterPro" id="IPR019775">
    <property type="entry name" value="WD40_repeat_CS"/>
</dbReference>
<evidence type="ECO:0000313" key="5">
    <source>
        <dbReference type="EMBL" id="SHN30595.1"/>
    </source>
</evidence>
<reference evidence="5 6" key="1">
    <citation type="submission" date="2016-11" db="EMBL/GenBank/DDBJ databases">
        <authorList>
            <person name="Jaros S."/>
            <person name="Januszkiewicz K."/>
            <person name="Wedrychowicz H."/>
        </authorList>
    </citation>
    <scope>NUCLEOTIDE SEQUENCE [LARGE SCALE GENOMIC DNA]</scope>
    <source>
        <strain evidence="5 6">CGMCC 4.2025</strain>
    </source>
</reference>
<evidence type="ECO:0000256" key="2">
    <source>
        <dbReference type="ARBA" id="ARBA00022737"/>
    </source>
</evidence>
<keyword evidence="2" id="KW-0677">Repeat</keyword>
<dbReference type="Gene3D" id="2.130.10.10">
    <property type="entry name" value="YVTN repeat-like/Quinoprotein amine dehydrogenase"/>
    <property type="match status" value="2"/>
</dbReference>
<dbReference type="SUPFAM" id="SSF50978">
    <property type="entry name" value="WD40 repeat-like"/>
    <property type="match status" value="1"/>
</dbReference>
<dbReference type="PANTHER" id="PTHR19879:SF9">
    <property type="entry name" value="TRANSCRIPTION INITIATION FACTOR TFIID SUBUNIT 5"/>
    <property type="match status" value="1"/>
</dbReference>
<dbReference type="Pfam" id="PF00400">
    <property type="entry name" value="WD40"/>
    <property type="match status" value="7"/>
</dbReference>
<proteinExistence type="predicted"/>
<gene>
    <name evidence="5" type="ORF">SAMN05216499_13512</name>
</gene>
<evidence type="ECO:0000313" key="6">
    <source>
        <dbReference type="Proteomes" id="UP000184111"/>
    </source>
</evidence>
<dbReference type="InterPro" id="IPR029058">
    <property type="entry name" value="AB_hydrolase_fold"/>
</dbReference>
<organism evidence="5 6">
    <name type="scientific">Actinacidiphila paucisporea</name>
    <dbReference type="NCBI Taxonomy" id="310782"/>
    <lineage>
        <taxon>Bacteria</taxon>
        <taxon>Bacillati</taxon>
        <taxon>Actinomycetota</taxon>
        <taxon>Actinomycetes</taxon>
        <taxon>Kitasatosporales</taxon>
        <taxon>Streptomycetaceae</taxon>
        <taxon>Actinacidiphila</taxon>
    </lineage>
</organism>
<dbReference type="PRINTS" id="PR00320">
    <property type="entry name" value="GPROTEINBRPT"/>
</dbReference>
<dbReference type="Proteomes" id="UP000184111">
    <property type="component" value="Unassembled WGS sequence"/>
</dbReference>
<dbReference type="PROSITE" id="PS50294">
    <property type="entry name" value="WD_REPEATS_REGION"/>
    <property type="match status" value="5"/>
</dbReference>
<feature type="repeat" description="WD" evidence="3">
    <location>
        <begin position="315"/>
        <end position="348"/>
    </location>
</feature>
<feature type="repeat" description="WD" evidence="3">
    <location>
        <begin position="484"/>
        <end position="525"/>
    </location>
</feature>
<keyword evidence="6" id="KW-1185">Reference proteome</keyword>
<keyword evidence="1 3" id="KW-0853">WD repeat</keyword>
<dbReference type="PROSITE" id="PS50082">
    <property type="entry name" value="WD_REPEATS_2"/>
    <property type="match status" value="5"/>
</dbReference>
<dbReference type="STRING" id="310782.SAMN05216499_13512"/>
<dbReference type="PANTHER" id="PTHR19879">
    <property type="entry name" value="TRANSCRIPTION INITIATION FACTOR TFIID"/>
    <property type="match status" value="1"/>
</dbReference>
<evidence type="ECO:0000256" key="4">
    <source>
        <dbReference type="SAM" id="MobiDB-lite"/>
    </source>
</evidence>
<dbReference type="SMART" id="SM00320">
    <property type="entry name" value="WD40"/>
    <property type="match status" value="7"/>
</dbReference>
<protein>
    <submittedName>
        <fullName evidence="5">WD domain-containing protein, G-beta repeat-containing protein</fullName>
    </submittedName>
</protein>
<feature type="repeat" description="WD" evidence="3">
    <location>
        <begin position="568"/>
        <end position="601"/>
    </location>
</feature>
<feature type="repeat" description="WD" evidence="3">
    <location>
        <begin position="526"/>
        <end position="558"/>
    </location>
</feature>
<dbReference type="InterPro" id="IPR020472">
    <property type="entry name" value="WD40_PAC1"/>
</dbReference>
<dbReference type="AlphaFoldDB" id="A0A1M7QIG7"/>
<feature type="repeat" description="WD" evidence="3">
    <location>
        <begin position="441"/>
        <end position="482"/>
    </location>
</feature>
<accession>A0A1M7QIG7</accession>
<dbReference type="OrthoDB" id="134501at2"/>
<dbReference type="CDD" id="cd00200">
    <property type="entry name" value="WD40"/>
    <property type="match status" value="1"/>
</dbReference>
<dbReference type="EMBL" id="FRBI01000035">
    <property type="protein sequence ID" value="SHN30595.1"/>
    <property type="molecule type" value="Genomic_DNA"/>
</dbReference>